<reference evidence="1 2" key="1">
    <citation type="submission" date="2022-05" db="EMBL/GenBank/DDBJ databases">
        <authorList>
            <consortium name="Genoscope - CEA"/>
            <person name="William W."/>
        </authorList>
    </citation>
    <scope>NUCLEOTIDE SEQUENCE [LARGE SCALE GENOMIC DNA]</scope>
</reference>
<organism evidence="1 2">
    <name type="scientific">Pocillopora meandrina</name>
    <dbReference type="NCBI Taxonomy" id="46732"/>
    <lineage>
        <taxon>Eukaryota</taxon>
        <taxon>Metazoa</taxon>
        <taxon>Cnidaria</taxon>
        <taxon>Anthozoa</taxon>
        <taxon>Hexacorallia</taxon>
        <taxon>Scleractinia</taxon>
        <taxon>Astrocoeniina</taxon>
        <taxon>Pocilloporidae</taxon>
        <taxon>Pocillopora</taxon>
    </lineage>
</organism>
<feature type="non-terminal residue" evidence="1">
    <location>
        <position position="1"/>
    </location>
</feature>
<comment type="caution">
    <text evidence="1">The sequence shown here is derived from an EMBL/GenBank/DDBJ whole genome shotgun (WGS) entry which is preliminary data.</text>
</comment>
<feature type="non-terminal residue" evidence="1">
    <location>
        <position position="98"/>
    </location>
</feature>
<dbReference type="EMBL" id="CALNXJ010000025">
    <property type="protein sequence ID" value="CAH3130600.1"/>
    <property type="molecule type" value="Genomic_DNA"/>
</dbReference>
<gene>
    <name evidence="1" type="ORF">PMEA_00014251</name>
</gene>
<proteinExistence type="predicted"/>
<accession>A0AAU9WZU5</accession>
<dbReference type="AlphaFoldDB" id="A0AAU9WZU5"/>
<protein>
    <submittedName>
        <fullName evidence="1">Uncharacterized protein</fullName>
    </submittedName>
</protein>
<name>A0AAU9WZU5_9CNID</name>
<keyword evidence="2" id="KW-1185">Reference proteome</keyword>
<dbReference type="Proteomes" id="UP001159428">
    <property type="component" value="Unassembled WGS sequence"/>
</dbReference>
<evidence type="ECO:0000313" key="1">
    <source>
        <dbReference type="EMBL" id="CAH3130600.1"/>
    </source>
</evidence>
<evidence type="ECO:0000313" key="2">
    <source>
        <dbReference type="Proteomes" id="UP001159428"/>
    </source>
</evidence>
<sequence length="98" mass="11318">NSKHRHETRFSSSGNYYVQTSRLNLNQDSFSRFGAKLWNAIPNEFRQLSKGAFKKNFHEFLLSIMEAEDDYVEVPILLQKMANSASSTQLVLIYPDSL</sequence>